<reference evidence="2" key="1">
    <citation type="journal article" date="2020" name="Stud. Mycol.">
        <title>101 Dothideomycetes genomes: a test case for predicting lifestyles and emergence of pathogens.</title>
        <authorList>
            <person name="Haridas S."/>
            <person name="Albert R."/>
            <person name="Binder M."/>
            <person name="Bloem J."/>
            <person name="Labutti K."/>
            <person name="Salamov A."/>
            <person name="Andreopoulos B."/>
            <person name="Baker S."/>
            <person name="Barry K."/>
            <person name="Bills G."/>
            <person name="Bluhm B."/>
            <person name="Cannon C."/>
            <person name="Castanera R."/>
            <person name="Culley D."/>
            <person name="Daum C."/>
            <person name="Ezra D."/>
            <person name="Gonzalez J."/>
            <person name="Henrissat B."/>
            <person name="Kuo A."/>
            <person name="Liang C."/>
            <person name="Lipzen A."/>
            <person name="Lutzoni F."/>
            <person name="Magnuson J."/>
            <person name="Mondo S."/>
            <person name="Nolan M."/>
            <person name="Ohm R."/>
            <person name="Pangilinan J."/>
            <person name="Park H.-J."/>
            <person name="Ramirez L."/>
            <person name="Alfaro M."/>
            <person name="Sun H."/>
            <person name="Tritt A."/>
            <person name="Yoshinaga Y."/>
            <person name="Zwiers L.-H."/>
            <person name="Turgeon B."/>
            <person name="Goodwin S."/>
            <person name="Spatafora J."/>
            <person name="Crous P."/>
            <person name="Grigoriev I."/>
        </authorList>
    </citation>
    <scope>NUCLEOTIDE SEQUENCE</scope>
    <source>
        <strain evidence="2">SCOH1-5</strain>
    </source>
</reference>
<dbReference type="AlphaFoldDB" id="A0A6A6FMG2"/>
<keyword evidence="1" id="KW-0812">Transmembrane</keyword>
<evidence type="ECO:0000313" key="3">
    <source>
        <dbReference type="Proteomes" id="UP000799539"/>
    </source>
</evidence>
<keyword evidence="1" id="KW-0472">Membrane</keyword>
<organism evidence="2 3">
    <name type="scientific">Cercospora zeae-maydis SCOH1-5</name>
    <dbReference type="NCBI Taxonomy" id="717836"/>
    <lineage>
        <taxon>Eukaryota</taxon>
        <taxon>Fungi</taxon>
        <taxon>Dikarya</taxon>
        <taxon>Ascomycota</taxon>
        <taxon>Pezizomycotina</taxon>
        <taxon>Dothideomycetes</taxon>
        <taxon>Dothideomycetidae</taxon>
        <taxon>Mycosphaerellales</taxon>
        <taxon>Mycosphaerellaceae</taxon>
        <taxon>Cercospora</taxon>
    </lineage>
</organism>
<name>A0A6A6FMG2_9PEZI</name>
<feature type="transmembrane region" description="Helical" evidence="1">
    <location>
        <begin position="15"/>
        <end position="35"/>
    </location>
</feature>
<protein>
    <submittedName>
        <fullName evidence="2">Uncharacterized protein</fullName>
    </submittedName>
</protein>
<keyword evidence="3" id="KW-1185">Reference proteome</keyword>
<dbReference type="Proteomes" id="UP000799539">
    <property type="component" value="Unassembled WGS sequence"/>
</dbReference>
<gene>
    <name evidence="2" type="ORF">CERZMDRAFT_95011</name>
</gene>
<dbReference type="EMBL" id="ML992667">
    <property type="protein sequence ID" value="KAF2214619.1"/>
    <property type="molecule type" value="Genomic_DNA"/>
</dbReference>
<keyword evidence="1" id="KW-1133">Transmembrane helix</keyword>
<dbReference type="OrthoDB" id="10331400at2759"/>
<evidence type="ECO:0000313" key="2">
    <source>
        <dbReference type="EMBL" id="KAF2214619.1"/>
    </source>
</evidence>
<accession>A0A6A6FMG2</accession>
<evidence type="ECO:0000256" key="1">
    <source>
        <dbReference type="SAM" id="Phobius"/>
    </source>
</evidence>
<sequence>MATNPFSPHGAKVPMRSNAALLAILSVGGGLMFWLRSARAERTDYVSQAGLQHASDTKRNGGL</sequence>
<proteinExistence type="predicted"/>